<dbReference type="EMBL" id="JANPWB010000005">
    <property type="protein sequence ID" value="KAJ1189134.1"/>
    <property type="molecule type" value="Genomic_DNA"/>
</dbReference>
<dbReference type="AlphaFoldDB" id="A0AAV7UKS0"/>
<organism evidence="1 2">
    <name type="scientific">Pleurodeles waltl</name>
    <name type="common">Iberian ribbed newt</name>
    <dbReference type="NCBI Taxonomy" id="8319"/>
    <lineage>
        <taxon>Eukaryota</taxon>
        <taxon>Metazoa</taxon>
        <taxon>Chordata</taxon>
        <taxon>Craniata</taxon>
        <taxon>Vertebrata</taxon>
        <taxon>Euteleostomi</taxon>
        <taxon>Amphibia</taxon>
        <taxon>Batrachia</taxon>
        <taxon>Caudata</taxon>
        <taxon>Salamandroidea</taxon>
        <taxon>Salamandridae</taxon>
        <taxon>Pleurodelinae</taxon>
        <taxon>Pleurodeles</taxon>
    </lineage>
</organism>
<keyword evidence="2" id="KW-1185">Reference proteome</keyword>
<proteinExistence type="predicted"/>
<name>A0AAV7UKS0_PLEWA</name>
<protein>
    <submittedName>
        <fullName evidence="1">Uncharacterized protein</fullName>
    </submittedName>
</protein>
<gene>
    <name evidence="1" type="ORF">NDU88_005885</name>
</gene>
<dbReference type="Proteomes" id="UP001066276">
    <property type="component" value="Chromosome 3_1"/>
</dbReference>
<comment type="caution">
    <text evidence="1">The sequence shown here is derived from an EMBL/GenBank/DDBJ whole genome shotgun (WGS) entry which is preliminary data.</text>
</comment>
<evidence type="ECO:0000313" key="1">
    <source>
        <dbReference type="EMBL" id="KAJ1189134.1"/>
    </source>
</evidence>
<accession>A0AAV7UKS0</accession>
<reference evidence="1" key="1">
    <citation type="journal article" date="2022" name="bioRxiv">
        <title>Sequencing and chromosome-scale assembly of the giantPleurodeles waltlgenome.</title>
        <authorList>
            <person name="Brown T."/>
            <person name="Elewa A."/>
            <person name="Iarovenko S."/>
            <person name="Subramanian E."/>
            <person name="Araus A.J."/>
            <person name="Petzold A."/>
            <person name="Susuki M."/>
            <person name="Suzuki K.-i.T."/>
            <person name="Hayashi T."/>
            <person name="Toyoda A."/>
            <person name="Oliveira C."/>
            <person name="Osipova E."/>
            <person name="Leigh N.D."/>
            <person name="Simon A."/>
            <person name="Yun M.H."/>
        </authorList>
    </citation>
    <scope>NUCLEOTIDE SEQUENCE</scope>
    <source>
        <strain evidence="1">20211129_DDA</strain>
        <tissue evidence="1">Liver</tissue>
    </source>
</reference>
<evidence type="ECO:0000313" key="2">
    <source>
        <dbReference type="Proteomes" id="UP001066276"/>
    </source>
</evidence>
<sequence>MEDIELVDLTPPLKLQKALMRRVDGDRKVSVLEIQADHPVPLTQKIPEKMDALHLEVTINHPFVERLEVYHRTKPLVLLFDQEDVAQEPPRMKRCRYNSPLAKKLNLCAY</sequence>